<evidence type="ECO:0000256" key="3">
    <source>
        <dbReference type="ARBA" id="ARBA00022481"/>
    </source>
</evidence>
<dbReference type="EMBL" id="CP013140">
    <property type="protein sequence ID" value="ALN58925.1"/>
    <property type="molecule type" value="Genomic_DNA"/>
</dbReference>
<keyword evidence="4" id="KW-0997">Cell inner membrane</keyword>
<dbReference type="Pfam" id="PF12019">
    <property type="entry name" value="GspH"/>
    <property type="match status" value="1"/>
</dbReference>
<evidence type="ECO:0000256" key="1">
    <source>
        <dbReference type="ARBA" id="ARBA00004377"/>
    </source>
</evidence>
<keyword evidence="2" id="KW-1003">Cell membrane</keyword>
<organism evidence="9 10">
    <name type="scientific">Lysobacter enzymogenes</name>
    <dbReference type="NCBI Taxonomy" id="69"/>
    <lineage>
        <taxon>Bacteria</taxon>
        <taxon>Pseudomonadati</taxon>
        <taxon>Pseudomonadota</taxon>
        <taxon>Gammaproteobacteria</taxon>
        <taxon>Lysobacterales</taxon>
        <taxon>Lysobacteraceae</taxon>
        <taxon>Lysobacter</taxon>
    </lineage>
</organism>
<dbReference type="STRING" id="69.GLE_3581"/>
<dbReference type="GO" id="GO:0005886">
    <property type="term" value="C:plasma membrane"/>
    <property type="evidence" value="ECO:0007669"/>
    <property type="project" value="UniProtKB-SubCell"/>
</dbReference>
<dbReference type="OrthoDB" id="6026252at2"/>
<keyword evidence="5" id="KW-0812">Transmembrane</keyword>
<evidence type="ECO:0000256" key="4">
    <source>
        <dbReference type="ARBA" id="ARBA00022519"/>
    </source>
</evidence>
<dbReference type="GO" id="GO:0015627">
    <property type="term" value="C:type II protein secretion system complex"/>
    <property type="evidence" value="ECO:0007669"/>
    <property type="project" value="InterPro"/>
</dbReference>
<evidence type="ECO:0000256" key="5">
    <source>
        <dbReference type="ARBA" id="ARBA00022692"/>
    </source>
</evidence>
<feature type="domain" description="General secretion pathway GspH" evidence="8">
    <location>
        <begin position="42"/>
        <end position="159"/>
    </location>
</feature>
<comment type="subcellular location">
    <subcellularLocation>
        <location evidence="1">Cell inner membrane</location>
        <topology evidence="1">Single-pass membrane protein</topology>
    </subcellularLocation>
</comment>
<evidence type="ECO:0000256" key="2">
    <source>
        <dbReference type="ARBA" id="ARBA00022475"/>
    </source>
</evidence>
<name>A0A0S2DKN0_LYSEN</name>
<dbReference type="AlphaFoldDB" id="A0A0S2DKN0"/>
<evidence type="ECO:0000313" key="9">
    <source>
        <dbReference type="EMBL" id="ALN58925.1"/>
    </source>
</evidence>
<dbReference type="GO" id="GO:0015628">
    <property type="term" value="P:protein secretion by the type II secretion system"/>
    <property type="evidence" value="ECO:0007669"/>
    <property type="project" value="InterPro"/>
</dbReference>
<proteinExistence type="predicted"/>
<evidence type="ECO:0000256" key="6">
    <source>
        <dbReference type="ARBA" id="ARBA00022989"/>
    </source>
</evidence>
<dbReference type="Proteomes" id="UP000061569">
    <property type="component" value="Chromosome"/>
</dbReference>
<keyword evidence="3" id="KW-0488">Methylation</keyword>
<keyword evidence="6" id="KW-1133">Transmembrane helix</keyword>
<keyword evidence="7" id="KW-0472">Membrane</keyword>
<evidence type="ECO:0000256" key="7">
    <source>
        <dbReference type="ARBA" id="ARBA00023136"/>
    </source>
</evidence>
<gene>
    <name evidence="9" type="ORF">GLE_3581</name>
</gene>
<dbReference type="KEGG" id="lez:GLE_3581"/>
<reference evidence="9 10" key="1">
    <citation type="submission" date="2015-11" db="EMBL/GenBank/DDBJ databases">
        <title>Genome sequences of Lysobacter enzymogenes strain C3 and Lysobacter antibioticus ATCC 29479.</title>
        <authorList>
            <person name="Kobayashi D.Y."/>
        </authorList>
    </citation>
    <scope>NUCLEOTIDE SEQUENCE [LARGE SCALE GENOMIC DNA]</scope>
    <source>
        <strain evidence="9 10">C3</strain>
    </source>
</reference>
<accession>A0A0S2DKN0</accession>
<evidence type="ECO:0000259" key="8">
    <source>
        <dbReference type="Pfam" id="PF12019"/>
    </source>
</evidence>
<dbReference type="InterPro" id="IPR022346">
    <property type="entry name" value="T2SS_GspH"/>
</dbReference>
<sequence>MRIKTLDAYEFVAAFLLANLLSLLVSPGPNASFHHLSARSFAQGLAGLYRQAGEHAARTGSPVLLCPVRWIYFHCRQQLDWSRGLMAFADHSRNRIFDPADELLRRELPLPSHLRLRALRGPVQVRFEAGSGRVLADTPWLLCDLRSVPRAWVLRRDSAGGFQVSDANAADTARCRDE</sequence>
<protein>
    <recommendedName>
        <fullName evidence="8">General secretion pathway GspH domain-containing protein</fullName>
    </recommendedName>
</protein>
<evidence type="ECO:0000313" key="10">
    <source>
        <dbReference type="Proteomes" id="UP000061569"/>
    </source>
</evidence>
<dbReference type="PATRIC" id="fig|69.6.peg.3525"/>